<keyword evidence="2" id="KW-0812">Transmembrane</keyword>
<sequence>MTKALIIAVAMLACVPASALAQERAGDAALGAVSGAVVLGPVGAVAGALIGYTAGPSIARSWGLRGSQSARHRQPPPRRAAATGSPSRTREAMAANGQMRAAGNPAPPPVQAPPVQAAPAAPAHSPAPPVQGFD</sequence>
<keyword evidence="2" id="KW-0472">Membrane</keyword>
<dbReference type="Proteomes" id="UP000183174">
    <property type="component" value="Unassembled WGS sequence"/>
</dbReference>
<evidence type="ECO:0000256" key="2">
    <source>
        <dbReference type="SAM" id="Phobius"/>
    </source>
</evidence>
<dbReference type="EMBL" id="FMAE01000001">
    <property type="protein sequence ID" value="SCB12777.1"/>
    <property type="molecule type" value="Genomic_DNA"/>
</dbReference>
<feature type="signal peptide" evidence="3">
    <location>
        <begin position="1"/>
        <end position="21"/>
    </location>
</feature>
<evidence type="ECO:0000256" key="3">
    <source>
        <dbReference type="SAM" id="SignalP"/>
    </source>
</evidence>
<evidence type="ECO:0008006" key="6">
    <source>
        <dbReference type="Google" id="ProtNLM"/>
    </source>
</evidence>
<feature type="region of interest" description="Disordered" evidence="1">
    <location>
        <begin position="63"/>
        <end position="134"/>
    </location>
</feature>
<name>A0A1C3UBR2_9BRAD</name>
<organism evidence="4 5">
    <name type="scientific">Bradyrhizobium yuanmingense</name>
    <dbReference type="NCBI Taxonomy" id="108015"/>
    <lineage>
        <taxon>Bacteria</taxon>
        <taxon>Pseudomonadati</taxon>
        <taxon>Pseudomonadota</taxon>
        <taxon>Alphaproteobacteria</taxon>
        <taxon>Hyphomicrobiales</taxon>
        <taxon>Nitrobacteraceae</taxon>
        <taxon>Bradyrhizobium</taxon>
    </lineage>
</organism>
<keyword evidence="3" id="KW-0732">Signal</keyword>
<accession>A0A1C3UBR2</accession>
<feature type="transmembrane region" description="Helical" evidence="2">
    <location>
        <begin position="31"/>
        <end position="55"/>
    </location>
</feature>
<dbReference type="RefSeq" id="WP_074447550.1">
    <property type="nucleotide sequence ID" value="NZ_FMAE01000001.1"/>
</dbReference>
<feature type="chain" id="PRO_5008682966" description="DNA-directed RNA polymerase subunit N" evidence="3">
    <location>
        <begin position="22"/>
        <end position="134"/>
    </location>
</feature>
<feature type="compositionally biased region" description="Pro residues" evidence="1">
    <location>
        <begin position="125"/>
        <end position="134"/>
    </location>
</feature>
<proteinExistence type="predicted"/>
<protein>
    <recommendedName>
        <fullName evidence="6">DNA-directed RNA polymerase subunit N</fullName>
    </recommendedName>
</protein>
<evidence type="ECO:0000313" key="4">
    <source>
        <dbReference type="EMBL" id="SCB12777.1"/>
    </source>
</evidence>
<evidence type="ECO:0000313" key="5">
    <source>
        <dbReference type="Proteomes" id="UP000183174"/>
    </source>
</evidence>
<gene>
    <name evidence="4" type="ORF">GA0061099_1001881</name>
</gene>
<evidence type="ECO:0000256" key="1">
    <source>
        <dbReference type="SAM" id="MobiDB-lite"/>
    </source>
</evidence>
<keyword evidence="2" id="KW-1133">Transmembrane helix</keyword>
<dbReference type="AlphaFoldDB" id="A0A1C3UBR2"/>
<reference evidence="4 5" key="1">
    <citation type="submission" date="2016-08" db="EMBL/GenBank/DDBJ databases">
        <authorList>
            <person name="Seilhamer J.J."/>
        </authorList>
    </citation>
    <scope>NUCLEOTIDE SEQUENCE [LARGE SCALE GENOMIC DNA]</scope>
    <source>
        <strain evidence="4 5">CCBAU 10071</strain>
    </source>
</reference>
<feature type="compositionally biased region" description="Low complexity" evidence="1">
    <location>
        <begin position="113"/>
        <end position="124"/>
    </location>
</feature>